<dbReference type="Proteomes" id="UP000664628">
    <property type="component" value="Unassembled WGS sequence"/>
</dbReference>
<dbReference type="RefSeq" id="WP_207331132.1">
    <property type="nucleotide sequence ID" value="NZ_JAFMYW010000007.1"/>
</dbReference>
<protein>
    <submittedName>
        <fullName evidence="1">Sigma-70 family RNA polymerase sigma factor</fullName>
    </submittedName>
</protein>
<accession>A0ABS3JME7</accession>
<dbReference type="EMBL" id="JAFMYW010000007">
    <property type="protein sequence ID" value="MBO0951177.1"/>
    <property type="molecule type" value="Genomic_DNA"/>
</dbReference>
<organism evidence="1 2">
    <name type="scientific">Fibrella forsythiae</name>
    <dbReference type="NCBI Taxonomy" id="2817061"/>
    <lineage>
        <taxon>Bacteria</taxon>
        <taxon>Pseudomonadati</taxon>
        <taxon>Bacteroidota</taxon>
        <taxon>Cytophagia</taxon>
        <taxon>Cytophagales</taxon>
        <taxon>Spirosomataceae</taxon>
        <taxon>Fibrella</taxon>
    </lineage>
</organism>
<keyword evidence="2" id="KW-1185">Reference proteome</keyword>
<dbReference type="InterPro" id="IPR013325">
    <property type="entry name" value="RNA_pol_sigma_r2"/>
</dbReference>
<evidence type="ECO:0000313" key="2">
    <source>
        <dbReference type="Proteomes" id="UP000664628"/>
    </source>
</evidence>
<evidence type="ECO:0000313" key="1">
    <source>
        <dbReference type="EMBL" id="MBO0951177.1"/>
    </source>
</evidence>
<proteinExistence type="predicted"/>
<reference evidence="1 2" key="1">
    <citation type="submission" date="2021-03" db="EMBL/GenBank/DDBJ databases">
        <title>Fibrella sp. HMF5405 genome sequencing and assembly.</title>
        <authorList>
            <person name="Kang H."/>
            <person name="Kim H."/>
            <person name="Bae S."/>
            <person name="Joh K."/>
        </authorList>
    </citation>
    <scope>NUCLEOTIDE SEQUENCE [LARGE SCALE GENOMIC DNA]</scope>
    <source>
        <strain evidence="1 2">HMF5405</strain>
    </source>
</reference>
<name>A0ABS3JME7_9BACT</name>
<gene>
    <name evidence="1" type="ORF">J2I46_21505</name>
</gene>
<comment type="caution">
    <text evidence="1">The sequence shown here is derived from an EMBL/GenBank/DDBJ whole genome shotgun (WGS) entry which is preliminary data.</text>
</comment>
<dbReference type="Gene3D" id="1.10.1740.10">
    <property type="match status" value="1"/>
</dbReference>
<sequence>MNKNVSTPTITELRSKRDEELLELMALHQNDELAAKVAFQVFYERYESYLFGIARNVCSKFPRSANELFEAVFQNTFLKAYYSAATFDVSKVKAADISLGVKAWLGRIADNEHKQLLGKLVKEPFIQLIDDIPISDEELEWVPVEEISDEPDSYHRMVLEQALSTLSEKERYILVQSTAYEKEGKYLPNSFINSTCKLWQITRANFRKIKSTARQKLFAKVAQILALKTD</sequence>
<dbReference type="SUPFAM" id="SSF88946">
    <property type="entry name" value="Sigma2 domain of RNA polymerase sigma factors"/>
    <property type="match status" value="1"/>
</dbReference>